<evidence type="ECO:0000313" key="4">
    <source>
        <dbReference type="Proteomes" id="UP000008837"/>
    </source>
</evidence>
<dbReference type="RefSeq" id="XP_001730730.1">
    <property type="nucleotide sequence ID" value="XM_001730678.1"/>
</dbReference>
<organism evidence="3 4">
    <name type="scientific">Malassezia globosa (strain ATCC MYA-4612 / CBS 7966)</name>
    <name type="common">Dandruff-associated fungus</name>
    <dbReference type="NCBI Taxonomy" id="425265"/>
    <lineage>
        <taxon>Eukaryota</taxon>
        <taxon>Fungi</taxon>
        <taxon>Dikarya</taxon>
        <taxon>Basidiomycota</taxon>
        <taxon>Ustilaginomycotina</taxon>
        <taxon>Malasseziomycetes</taxon>
        <taxon>Malasseziales</taxon>
        <taxon>Malasseziaceae</taxon>
        <taxon>Malassezia</taxon>
    </lineage>
</organism>
<comment type="caution">
    <text evidence="3">The sequence shown here is derived from an EMBL/GenBank/DDBJ whole genome shotgun (WGS) entry which is preliminary data.</text>
</comment>
<dbReference type="Proteomes" id="UP000008837">
    <property type="component" value="Unassembled WGS sequence"/>
</dbReference>
<feature type="domain" description="T-SNARE coiled-coil homology" evidence="2">
    <location>
        <begin position="203"/>
        <end position="265"/>
    </location>
</feature>
<dbReference type="SUPFAM" id="SSF58038">
    <property type="entry name" value="SNARE fusion complex"/>
    <property type="match status" value="1"/>
</dbReference>
<dbReference type="STRING" id="425265.A8Q2B3"/>
<dbReference type="AlphaFoldDB" id="A8Q2B3"/>
<dbReference type="KEGG" id="mgl:MGL_2184"/>
<evidence type="ECO:0000313" key="3">
    <source>
        <dbReference type="EMBL" id="EDP43516.1"/>
    </source>
</evidence>
<dbReference type="InterPro" id="IPR000727">
    <property type="entry name" value="T_SNARE_dom"/>
</dbReference>
<dbReference type="SMART" id="SM00397">
    <property type="entry name" value="t_SNARE"/>
    <property type="match status" value="1"/>
</dbReference>
<dbReference type="PROSITE" id="PS50192">
    <property type="entry name" value="T_SNARE"/>
    <property type="match status" value="1"/>
</dbReference>
<dbReference type="CDD" id="cd15859">
    <property type="entry name" value="SNARE_SYN8"/>
    <property type="match status" value="1"/>
</dbReference>
<protein>
    <recommendedName>
        <fullName evidence="2">t-SNARE coiled-coil homology domain-containing protein</fullName>
    </recommendedName>
</protein>
<dbReference type="VEuPathDB" id="FungiDB:MGL_2184"/>
<dbReference type="EMBL" id="AAYY01000007">
    <property type="protein sequence ID" value="EDP43516.1"/>
    <property type="molecule type" value="Genomic_DNA"/>
</dbReference>
<reference evidence="3 4" key="1">
    <citation type="journal article" date="2007" name="Proc. Natl. Acad. Sci. U.S.A.">
        <title>Dandruff-associated Malassezia genomes reveal convergent and divergent virulence traits shared with plant and human fungal pathogens.</title>
        <authorList>
            <person name="Xu J."/>
            <person name="Saunders C.W."/>
            <person name="Hu P."/>
            <person name="Grant R.A."/>
            <person name="Boekhout T."/>
            <person name="Kuramae E.E."/>
            <person name="Kronstad J.W."/>
            <person name="Deangelis Y.M."/>
            <person name="Reeder N.L."/>
            <person name="Johnstone K.R."/>
            <person name="Leland M."/>
            <person name="Fieno A.M."/>
            <person name="Begley W.M."/>
            <person name="Sun Y."/>
            <person name="Lacey M.P."/>
            <person name="Chaudhary T."/>
            <person name="Keough T."/>
            <person name="Chu L."/>
            <person name="Sears R."/>
            <person name="Yuan B."/>
            <person name="Dawson T.L.Jr."/>
        </authorList>
    </citation>
    <scope>NUCLEOTIDE SEQUENCE [LARGE SCALE GENOMIC DNA]</scope>
    <source>
        <strain evidence="4">ATCC MYA-4612 / CBS 7966</strain>
    </source>
</reference>
<proteinExistence type="predicted"/>
<dbReference type="InParanoid" id="A8Q2B3"/>
<dbReference type="OrthoDB" id="244190at2759"/>
<evidence type="ECO:0000256" key="1">
    <source>
        <dbReference type="SAM" id="MobiDB-lite"/>
    </source>
</evidence>
<dbReference type="GeneID" id="5855036"/>
<gene>
    <name evidence="3" type="ORF">MGL_2184</name>
</gene>
<accession>A8Q2B3</accession>
<name>A8Q2B3_MALGO</name>
<keyword evidence="4" id="KW-1185">Reference proteome</keyword>
<evidence type="ECO:0000259" key="2">
    <source>
        <dbReference type="PROSITE" id="PS50192"/>
    </source>
</evidence>
<feature type="region of interest" description="Disordered" evidence="1">
    <location>
        <begin position="177"/>
        <end position="196"/>
    </location>
</feature>
<dbReference type="OMA" id="FLRTFPY"/>
<dbReference type="Gene3D" id="1.20.5.110">
    <property type="match status" value="1"/>
</dbReference>
<sequence>MSVGRGEAAPVALADLALDEATKRFQAIWSSTFSMLQERNRLAHELEASAEASEHTFLRTFPYFGRDRSILKHMHMLLQALDTWKKRMSEGDAAGVPSVDQVESWTDTVSQLMELLAHTGHMMNDPSGAEILHELRSDHAHALDPLYSQTNAALEASEGETRHFSRLDMIQSMNDMPSTSALTSAEPFDTDEDRDTSALLSHNEAWRDQDRHLDHLSASISRQHSISVRMNEELELQSGMIGELDTDVESTGLRLGGAATRLERFRESIKEHGTCTIPFT</sequence>